<dbReference type="Gene3D" id="1.10.357.10">
    <property type="entry name" value="Tetracycline Repressor, domain 2"/>
    <property type="match status" value="1"/>
</dbReference>
<dbReference type="PANTHER" id="PTHR47506:SF1">
    <property type="entry name" value="HTH-TYPE TRANSCRIPTIONAL REGULATOR YJDC"/>
    <property type="match status" value="1"/>
</dbReference>
<evidence type="ECO:0000313" key="6">
    <source>
        <dbReference type="EMBL" id="QES49903.1"/>
    </source>
</evidence>
<evidence type="ECO:0000256" key="2">
    <source>
        <dbReference type="ARBA" id="ARBA00023125"/>
    </source>
</evidence>
<sequence length="183" mass="20147">MDDEEARTRLLDTAEALFYAHGIQAVGMDRLRTAAGVPLKRLYRLYPAKESLVAAYLERRDRHWLDSLRAAAMPPATPLDRVRAVFDWLADWFTEPEFRGCAFLNAYGELGPAAPEIVHTHKTELRTLLADLAEAPPAVADQLLILVEGATVVAALTPGREPALRAKEMAELLLTTQAPAHPG</sequence>
<keyword evidence="1" id="KW-0805">Transcription regulation</keyword>
<dbReference type="InterPro" id="IPR036271">
    <property type="entry name" value="Tet_transcr_reg_TetR-rel_C_sf"/>
</dbReference>
<dbReference type="PANTHER" id="PTHR47506">
    <property type="entry name" value="TRANSCRIPTIONAL REGULATORY PROTEIN"/>
    <property type="match status" value="1"/>
</dbReference>
<dbReference type="SUPFAM" id="SSF46689">
    <property type="entry name" value="Homeodomain-like"/>
    <property type="match status" value="1"/>
</dbReference>
<evidence type="ECO:0000256" key="3">
    <source>
        <dbReference type="ARBA" id="ARBA00023163"/>
    </source>
</evidence>
<dbReference type="AlphaFoldDB" id="A0A5P2D593"/>
<reference evidence="6 7" key="1">
    <citation type="submission" date="2018-05" db="EMBL/GenBank/DDBJ databases">
        <title>Streptomyces venezuelae.</title>
        <authorList>
            <person name="Kim W."/>
            <person name="Lee N."/>
            <person name="Cho B.-K."/>
        </authorList>
    </citation>
    <scope>NUCLEOTIDE SEQUENCE [LARGE SCALE GENOMIC DNA]</scope>
    <source>
        <strain evidence="6 7">ATCC 21782</strain>
    </source>
</reference>
<keyword evidence="2 4" id="KW-0238">DNA-binding</keyword>
<organism evidence="6 7">
    <name type="scientific">Streptomyces venezuelae</name>
    <dbReference type="NCBI Taxonomy" id="54571"/>
    <lineage>
        <taxon>Bacteria</taxon>
        <taxon>Bacillati</taxon>
        <taxon>Actinomycetota</taxon>
        <taxon>Actinomycetes</taxon>
        <taxon>Kitasatosporales</taxon>
        <taxon>Streptomycetaceae</taxon>
        <taxon>Streptomyces</taxon>
    </lineage>
</organism>
<evidence type="ECO:0000259" key="5">
    <source>
        <dbReference type="PROSITE" id="PS50977"/>
    </source>
</evidence>
<evidence type="ECO:0000256" key="4">
    <source>
        <dbReference type="PROSITE-ProRule" id="PRU00335"/>
    </source>
</evidence>
<name>A0A5P2D593_STRVZ</name>
<keyword evidence="3" id="KW-0804">Transcription</keyword>
<dbReference type="EMBL" id="CP029190">
    <property type="protein sequence ID" value="QES49903.1"/>
    <property type="molecule type" value="Genomic_DNA"/>
</dbReference>
<evidence type="ECO:0000256" key="1">
    <source>
        <dbReference type="ARBA" id="ARBA00023015"/>
    </source>
</evidence>
<dbReference type="PROSITE" id="PS50977">
    <property type="entry name" value="HTH_TETR_2"/>
    <property type="match status" value="1"/>
</dbReference>
<dbReference type="Proteomes" id="UP000325211">
    <property type="component" value="Chromosome"/>
</dbReference>
<dbReference type="OrthoDB" id="4214267at2"/>
<protein>
    <submittedName>
        <fullName evidence="6">TetR family transcriptional regulator</fullName>
    </submittedName>
</protein>
<dbReference type="SUPFAM" id="SSF48498">
    <property type="entry name" value="Tetracyclin repressor-like, C-terminal domain"/>
    <property type="match status" value="1"/>
</dbReference>
<dbReference type="GO" id="GO:0003677">
    <property type="term" value="F:DNA binding"/>
    <property type="evidence" value="ECO:0007669"/>
    <property type="project" value="UniProtKB-UniRule"/>
</dbReference>
<dbReference type="Pfam" id="PF00440">
    <property type="entry name" value="TetR_N"/>
    <property type="match status" value="1"/>
</dbReference>
<dbReference type="InterPro" id="IPR001647">
    <property type="entry name" value="HTH_TetR"/>
</dbReference>
<dbReference type="RefSeq" id="WP_150209472.1">
    <property type="nucleotide sequence ID" value="NZ_CP029190.1"/>
</dbReference>
<gene>
    <name evidence="6" type="ORF">DEJ50_20835</name>
</gene>
<feature type="DNA-binding region" description="H-T-H motif" evidence="4">
    <location>
        <begin position="27"/>
        <end position="46"/>
    </location>
</feature>
<feature type="domain" description="HTH tetR-type" evidence="5">
    <location>
        <begin position="4"/>
        <end position="64"/>
    </location>
</feature>
<dbReference type="InterPro" id="IPR009057">
    <property type="entry name" value="Homeodomain-like_sf"/>
</dbReference>
<evidence type="ECO:0000313" key="7">
    <source>
        <dbReference type="Proteomes" id="UP000325211"/>
    </source>
</evidence>
<accession>A0A5P2D593</accession>
<proteinExistence type="predicted"/>